<name>A0A366EFF1_9BACI</name>
<protein>
    <submittedName>
        <fullName evidence="1">Uncharacterized protein</fullName>
    </submittedName>
</protein>
<comment type="caution">
    <text evidence="1">The sequence shown here is derived from an EMBL/GenBank/DDBJ whole genome shotgun (WGS) entry which is preliminary data.</text>
</comment>
<gene>
    <name evidence="1" type="ORF">DET59_1252</name>
</gene>
<dbReference type="EMBL" id="QNRJ01000025">
    <property type="protein sequence ID" value="RBP00185.1"/>
    <property type="molecule type" value="Genomic_DNA"/>
</dbReference>
<sequence length="75" mass="8889">MTWKLIGGITIKKQELILLKGQQTYNFTIVGFNREHDYGEVYFTYENRRTSVYRGSDVTEVIKLAKRESRSLLRE</sequence>
<dbReference type="Proteomes" id="UP000252118">
    <property type="component" value="Unassembled WGS sequence"/>
</dbReference>
<accession>A0A366EFF1</accession>
<dbReference type="RefSeq" id="WP_113971172.1">
    <property type="nucleotide sequence ID" value="NZ_QNRJ01000025.1"/>
</dbReference>
<dbReference type="OrthoDB" id="2932350at2"/>
<proteinExistence type="predicted"/>
<evidence type="ECO:0000313" key="1">
    <source>
        <dbReference type="EMBL" id="RBP00185.1"/>
    </source>
</evidence>
<reference evidence="1 2" key="1">
    <citation type="submission" date="2018-06" db="EMBL/GenBank/DDBJ databases">
        <title>Freshwater and sediment microbial communities from various areas in North America, analyzing microbe dynamics in response to fracking.</title>
        <authorList>
            <person name="Lamendella R."/>
        </authorList>
    </citation>
    <scope>NUCLEOTIDE SEQUENCE [LARGE SCALE GENOMIC DNA]</scope>
    <source>
        <strain evidence="1 2">97B</strain>
    </source>
</reference>
<evidence type="ECO:0000313" key="2">
    <source>
        <dbReference type="Proteomes" id="UP000252118"/>
    </source>
</evidence>
<organism evidence="1 2">
    <name type="scientific">Rossellomorea aquimaris</name>
    <dbReference type="NCBI Taxonomy" id="189382"/>
    <lineage>
        <taxon>Bacteria</taxon>
        <taxon>Bacillati</taxon>
        <taxon>Bacillota</taxon>
        <taxon>Bacilli</taxon>
        <taxon>Bacillales</taxon>
        <taxon>Bacillaceae</taxon>
        <taxon>Rossellomorea</taxon>
    </lineage>
</organism>
<dbReference type="AlphaFoldDB" id="A0A366EFF1"/>